<evidence type="ECO:0000313" key="3">
    <source>
        <dbReference type="Proteomes" id="UP001501391"/>
    </source>
</evidence>
<name>A0ABN3C331_9ACTN</name>
<protein>
    <recommendedName>
        <fullName evidence="4">Transposase</fullName>
    </recommendedName>
</protein>
<gene>
    <name evidence="2" type="ORF">GCM10009787_67750</name>
</gene>
<feature type="region of interest" description="Disordered" evidence="1">
    <location>
        <begin position="162"/>
        <end position="412"/>
    </location>
</feature>
<feature type="compositionally biased region" description="Basic residues" evidence="1">
    <location>
        <begin position="401"/>
        <end position="412"/>
    </location>
</feature>
<evidence type="ECO:0008006" key="4">
    <source>
        <dbReference type="Google" id="ProtNLM"/>
    </source>
</evidence>
<accession>A0ABN3C331</accession>
<feature type="compositionally biased region" description="Basic and acidic residues" evidence="1">
    <location>
        <begin position="279"/>
        <end position="294"/>
    </location>
</feature>
<evidence type="ECO:0000256" key="1">
    <source>
        <dbReference type="SAM" id="MobiDB-lite"/>
    </source>
</evidence>
<organism evidence="2 3">
    <name type="scientific">Streptomyces bangladeshensis</name>
    <dbReference type="NCBI Taxonomy" id="295352"/>
    <lineage>
        <taxon>Bacteria</taxon>
        <taxon>Bacillati</taxon>
        <taxon>Actinomycetota</taxon>
        <taxon>Actinomycetes</taxon>
        <taxon>Kitasatosporales</taxon>
        <taxon>Streptomycetaceae</taxon>
        <taxon>Streptomyces</taxon>
    </lineage>
</organism>
<comment type="caution">
    <text evidence="2">The sequence shown here is derived from an EMBL/GenBank/DDBJ whole genome shotgun (WGS) entry which is preliminary data.</text>
</comment>
<dbReference type="Proteomes" id="UP001501391">
    <property type="component" value="Unassembled WGS sequence"/>
</dbReference>
<feature type="compositionally biased region" description="Basic and acidic residues" evidence="1">
    <location>
        <begin position="205"/>
        <end position="219"/>
    </location>
</feature>
<dbReference type="EMBL" id="BAAAOQ010000029">
    <property type="protein sequence ID" value="GAA2203678.1"/>
    <property type="molecule type" value="Genomic_DNA"/>
</dbReference>
<feature type="compositionally biased region" description="Basic and acidic residues" evidence="1">
    <location>
        <begin position="301"/>
        <end position="317"/>
    </location>
</feature>
<feature type="compositionally biased region" description="Basic and acidic residues" evidence="1">
    <location>
        <begin position="326"/>
        <end position="378"/>
    </location>
</feature>
<proteinExistence type="predicted"/>
<sequence>MDLDAVADELYGLRPEEFVAARDRRALAARKAGDQALAKEIGALRRPSLGAWVSNLLVRRQRAEVEPLLGLGEELRRAHRELDGARLRELARRQSEVIGTLGRQARRLAAEAGRPVGEAVQREVEETLHAALADPGAAREWAAGRLVKPLSATFGFPEADEAALDRRPATPPTTAPRQHPEAEGPGGRTTERKRGAAEKPAAGGTERKRGPAEEPDAPKARQKRGTAQKPSGHGTERRAETGEPDGHATPRKRADADEPHGHATRRKRAGAQEPGGRGAQRERGGTGEHEDELARRRRLREARDAAREAERELRALETEAGAAGRAAEEARERADRADRSVRELRARLREAEKEQRQARTDVQAARDRARQADRAVREARRRAATAAARAERLAGPGGGRTSRRPAHRLVTR</sequence>
<keyword evidence="3" id="KW-1185">Reference proteome</keyword>
<dbReference type="RefSeq" id="WP_346164140.1">
    <property type="nucleotide sequence ID" value="NZ_BAAAOQ010000029.1"/>
</dbReference>
<feature type="compositionally biased region" description="Basic and acidic residues" evidence="1">
    <location>
        <begin position="234"/>
        <end position="261"/>
    </location>
</feature>
<reference evidence="2 3" key="1">
    <citation type="journal article" date="2019" name="Int. J. Syst. Evol. Microbiol.">
        <title>The Global Catalogue of Microorganisms (GCM) 10K type strain sequencing project: providing services to taxonomists for standard genome sequencing and annotation.</title>
        <authorList>
            <consortium name="The Broad Institute Genomics Platform"/>
            <consortium name="The Broad Institute Genome Sequencing Center for Infectious Disease"/>
            <person name="Wu L."/>
            <person name="Ma J."/>
        </authorList>
    </citation>
    <scope>NUCLEOTIDE SEQUENCE [LARGE SCALE GENOMIC DNA]</scope>
    <source>
        <strain evidence="2 3">JCM 14924</strain>
    </source>
</reference>
<evidence type="ECO:0000313" key="2">
    <source>
        <dbReference type="EMBL" id="GAA2203678.1"/>
    </source>
</evidence>